<dbReference type="PANTHER" id="PTHR43866">
    <property type="entry name" value="MALONATE-SEMIALDEHYDE DEHYDROGENASE"/>
    <property type="match status" value="1"/>
</dbReference>
<comment type="similarity">
    <text evidence="1">Belongs to the aldehyde dehydrogenase family.</text>
</comment>
<dbReference type="GeneID" id="108626387"/>
<accession>A0AAJ7J1Z8</accession>
<keyword evidence="8" id="KW-1185">Reference proteome</keyword>
<comment type="catalytic activity">
    <reaction evidence="5">
        <text>2-methyl-3-oxopropanoate + NAD(+) + CoA + H2O = propanoyl-CoA + hydrogencarbonate + NADH + H(+)</text>
        <dbReference type="Rhea" id="RHEA:20804"/>
        <dbReference type="ChEBI" id="CHEBI:15377"/>
        <dbReference type="ChEBI" id="CHEBI:15378"/>
        <dbReference type="ChEBI" id="CHEBI:17544"/>
        <dbReference type="ChEBI" id="CHEBI:57287"/>
        <dbReference type="ChEBI" id="CHEBI:57392"/>
        <dbReference type="ChEBI" id="CHEBI:57540"/>
        <dbReference type="ChEBI" id="CHEBI:57700"/>
        <dbReference type="ChEBI" id="CHEBI:57945"/>
        <dbReference type="EC" id="1.2.1.27"/>
    </reaction>
    <physiologicalReaction direction="left-to-right" evidence="5">
        <dbReference type="Rhea" id="RHEA:20805"/>
    </physiologicalReaction>
</comment>
<dbReference type="GO" id="GO:0004491">
    <property type="term" value="F:methylmalonate-semialdehyde dehydrogenase (acylating, NAD) activity"/>
    <property type="evidence" value="ECO:0007669"/>
    <property type="project" value="UniProtKB-EC"/>
</dbReference>
<dbReference type="GO" id="GO:0006574">
    <property type="term" value="P:L-valine catabolic process"/>
    <property type="evidence" value="ECO:0007669"/>
    <property type="project" value="TreeGrafter"/>
</dbReference>
<protein>
    <recommendedName>
        <fullName evidence="3">Probable methylmalonate-semialdehyde/malonate-semialdehyde dehydrogenase [acylating], mitochondrial</fullName>
    </recommendedName>
    <alternativeName>
        <fullName evidence="4">Malonate-semialdehyde dehydrogenase [acylating]</fullName>
    </alternativeName>
</protein>
<evidence type="ECO:0000256" key="2">
    <source>
        <dbReference type="ARBA" id="ARBA00037458"/>
    </source>
</evidence>
<dbReference type="Proteomes" id="UP000694925">
    <property type="component" value="Unplaced"/>
</dbReference>
<dbReference type="InterPro" id="IPR015590">
    <property type="entry name" value="Aldehyde_DH_dom"/>
</dbReference>
<dbReference type="AlphaFoldDB" id="A0AAJ7J1Z8"/>
<evidence type="ECO:0000256" key="4">
    <source>
        <dbReference type="ARBA" id="ARBA00042419"/>
    </source>
</evidence>
<reference evidence="9" key="1">
    <citation type="submission" date="2025-08" db="UniProtKB">
        <authorList>
            <consortium name="RefSeq"/>
        </authorList>
    </citation>
    <scope>IDENTIFICATION</scope>
    <source>
        <tissue evidence="9">Whole body</tissue>
    </source>
</reference>
<organism evidence="8 9">
    <name type="scientific">Ceratina calcarata</name>
    <dbReference type="NCBI Taxonomy" id="156304"/>
    <lineage>
        <taxon>Eukaryota</taxon>
        <taxon>Metazoa</taxon>
        <taxon>Ecdysozoa</taxon>
        <taxon>Arthropoda</taxon>
        <taxon>Hexapoda</taxon>
        <taxon>Insecta</taxon>
        <taxon>Pterygota</taxon>
        <taxon>Neoptera</taxon>
        <taxon>Endopterygota</taxon>
        <taxon>Hymenoptera</taxon>
        <taxon>Apocrita</taxon>
        <taxon>Aculeata</taxon>
        <taxon>Apoidea</taxon>
        <taxon>Anthophila</taxon>
        <taxon>Apidae</taxon>
        <taxon>Ceratina</taxon>
        <taxon>Zadontomerus</taxon>
    </lineage>
</organism>
<dbReference type="GO" id="GO:0005739">
    <property type="term" value="C:mitochondrion"/>
    <property type="evidence" value="ECO:0007669"/>
    <property type="project" value="TreeGrafter"/>
</dbReference>
<feature type="domain" description="Aldehyde dehydrogenase" evidence="7">
    <location>
        <begin position="1"/>
        <end position="102"/>
    </location>
</feature>
<evidence type="ECO:0000256" key="6">
    <source>
        <dbReference type="ARBA" id="ARBA00048821"/>
    </source>
</evidence>
<sequence length="124" mass="13505">MKCYTEEIFGPVLSCIFAKTFDEAIDIINKNCYGNGTAVFTTNGATARAFVNRIEAGQVGINVPIPVPLPMFSFTGNKGSFLGDSHFYGKHGINFHTQVKTVTQLWRSSDASDIDSSTAMPTMQ</sequence>
<evidence type="ECO:0000256" key="3">
    <source>
        <dbReference type="ARBA" id="ARBA00039517"/>
    </source>
</evidence>
<comment type="function">
    <text evidence="2">Probable malonate and methylmalonate semialdehyde dehydrogenase involved in the catabolism of valine, thymine, and compounds catabolized by way of beta-alanine, including uracil and cytidine.</text>
</comment>
<evidence type="ECO:0000256" key="5">
    <source>
        <dbReference type="ARBA" id="ARBA00047644"/>
    </source>
</evidence>
<dbReference type="PANTHER" id="PTHR43866:SF3">
    <property type="entry name" value="METHYLMALONATE-SEMIALDEHYDE DEHYDROGENASE [ACYLATING], MITOCHONDRIAL"/>
    <property type="match status" value="1"/>
</dbReference>
<proteinExistence type="inferred from homology"/>
<dbReference type="Gene3D" id="3.40.309.10">
    <property type="entry name" value="Aldehyde Dehydrogenase, Chain A, domain 2"/>
    <property type="match status" value="1"/>
</dbReference>
<dbReference type="SUPFAM" id="SSF53720">
    <property type="entry name" value="ALDH-like"/>
    <property type="match status" value="1"/>
</dbReference>
<dbReference type="RefSeq" id="XP_017882519.2">
    <property type="nucleotide sequence ID" value="XM_018027030.2"/>
</dbReference>
<dbReference type="GO" id="GO:0006210">
    <property type="term" value="P:thymine catabolic process"/>
    <property type="evidence" value="ECO:0007669"/>
    <property type="project" value="TreeGrafter"/>
</dbReference>
<gene>
    <name evidence="9" type="primary">LOC108626387</name>
</gene>
<comment type="catalytic activity">
    <reaction evidence="6">
        <text>3-oxopropanoate + NAD(+) + CoA + H2O = hydrogencarbonate + acetyl-CoA + NADH + H(+)</text>
        <dbReference type="Rhea" id="RHEA:76615"/>
        <dbReference type="ChEBI" id="CHEBI:15377"/>
        <dbReference type="ChEBI" id="CHEBI:15378"/>
        <dbReference type="ChEBI" id="CHEBI:17544"/>
        <dbReference type="ChEBI" id="CHEBI:33190"/>
        <dbReference type="ChEBI" id="CHEBI:57287"/>
        <dbReference type="ChEBI" id="CHEBI:57288"/>
        <dbReference type="ChEBI" id="CHEBI:57540"/>
        <dbReference type="ChEBI" id="CHEBI:57945"/>
        <dbReference type="EC" id="1.2.1.27"/>
    </reaction>
    <physiologicalReaction direction="left-to-right" evidence="6">
        <dbReference type="Rhea" id="RHEA:76616"/>
    </physiologicalReaction>
</comment>
<dbReference type="KEGG" id="ccal:108626387"/>
<evidence type="ECO:0000313" key="9">
    <source>
        <dbReference type="RefSeq" id="XP_017882519.2"/>
    </source>
</evidence>
<evidence type="ECO:0000313" key="8">
    <source>
        <dbReference type="Proteomes" id="UP000694925"/>
    </source>
</evidence>
<dbReference type="Pfam" id="PF00171">
    <property type="entry name" value="Aldedh"/>
    <property type="match status" value="1"/>
</dbReference>
<dbReference type="InterPro" id="IPR016163">
    <property type="entry name" value="Ald_DH_C"/>
</dbReference>
<dbReference type="InterPro" id="IPR016161">
    <property type="entry name" value="Ald_DH/histidinol_DH"/>
</dbReference>
<evidence type="ECO:0000259" key="7">
    <source>
        <dbReference type="Pfam" id="PF00171"/>
    </source>
</evidence>
<name>A0AAJ7J1Z8_9HYME</name>
<dbReference type="InterPro" id="IPR010061">
    <property type="entry name" value="MeMal-semiAld_DH"/>
</dbReference>
<evidence type="ECO:0000256" key="1">
    <source>
        <dbReference type="ARBA" id="ARBA00009986"/>
    </source>
</evidence>